<feature type="compositionally biased region" description="Polar residues" evidence="1">
    <location>
        <begin position="828"/>
        <end position="838"/>
    </location>
</feature>
<dbReference type="InterPro" id="IPR011009">
    <property type="entry name" value="Kinase-like_dom_sf"/>
</dbReference>
<reference evidence="3" key="1">
    <citation type="submission" date="2007-07" db="EMBL/GenBank/DDBJ databases">
        <title>PCAP assembly of the Caenorhabditis remanei genome.</title>
        <authorList>
            <consortium name="The Caenorhabditis remanei Sequencing Consortium"/>
            <person name="Wilson R.K."/>
        </authorList>
    </citation>
    <scope>NUCLEOTIDE SEQUENCE [LARGE SCALE GENOMIC DNA]</scope>
    <source>
        <strain evidence="3">PB4641</strain>
    </source>
</reference>
<feature type="domain" description="Protein kinase" evidence="2">
    <location>
        <begin position="425"/>
        <end position="686"/>
    </location>
</feature>
<feature type="region of interest" description="Disordered" evidence="1">
    <location>
        <begin position="729"/>
        <end position="883"/>
    </location>
</feature>
<feature type="compositionally biased region" description="Acidic residues" evidence="1">
    <location>
        <begin position="203"/>
        <end position="216"/>
    </location>
</feature>
<feature type="compositionally biased region" description="Low complexity" evidence="1">
    <location>
        <begin position="782"/>
        <end position="796"/>
    </location>
</feature>
<dbReference type="SUPFAM" id="SSF56112">
    <property type="entry name" value="Protein kinase-like (PK-like)"/>
    <property type="match status" value="1"/>
</dbReference>
<dbReference type="PANTHER" id="PTHR11909">
    <property type="entry name" value="CASEIN KINASE-RELATED"/>
    <property type="match status" value="1"/>
</dbReference>
<feature type="compositionally biased region" description="Low complexity" evidence="1">
    <location>
        <begin position="279"/>
        <end position="306"/>
    </location>
</feature>
<dbReference type="InterPro" id="IPR050235">
    <property type="entry name" value="CK1_Ser-Thr_kinase"/>
</dbReference>
<dbReference type="GO" id="GO:0004672">
    <property type="term" value="F:protein kinase activity"/>
    <property type="evidence" value="ECO:0007669"/>
    <property type="project" value="InterPro"/>
</dbReference>
<dbReference type="GO" id="GO:0005524">
    <property type="term" value="F:ATP binding"/>
    <property type="evidence" value="ECO:0007669"/>
    <property type="project" value="InterPro"/>
</dbReference>
<feature type="compositionally biased region" description="Acidic residues" evidence="1">
    <location>
        <begin position="238"/>
        <end position="251"/>
    </location>
</feature>
<dbReference type="OrthoDB" id="5838465at2759"/>
<dbReference type="InterPro" id="IPR000719">
    <property type="entry name" value="Prot_kinase_dom"/>
</dbReference>
<dbReference type="STRING" id="31234.E3MCZ4"/>
<evidence type="ECO:0000259" key="2">
    <source>
        <dbReference type="PROSITE" id="PS50011"/>
    </source>
</evidence>
<dbReference type="Gene3D" id="1.10.510.10">
    <property type="entry name" value="Transferase(Phosphotransferase) domain 1"/>
    <property type="match status" value="1"/>
</dbReference>
<feature type="region of interest" description="Disordered" evidence="1">
    <location>
        <begin position="1014"/>
        <end position="1042"/>
    </location>
</feature>
<dbReference type="SMART" id="SM00220">
    <property type="entry name" value="S_TKc"/>
    <property type="match status" value="1"/>
</dbReference>
<proteinExistence type="predicted"/>
<evidence type="ECO:0000313" key="4">
    <source>
        <dbReference type="Proteomes" id="UP000008281"/>
    </source>
</evidence>
<evidence type="ECO:0000313" key="3">
    <source>
        <dbReference type="EMBL" id="EFO98497.1"/>
    </source>
</evidence>
<feature type="compositionally biased region" description="Basic and acidic residues" evidence="1">
    <location>
        <begin position="217"/>
        <end position="237"/>
    </location>
</feature>
<dbReference type="InParanoid" id="E3MCZ4"/>
<organism evidence="4">
    <name type="scientific">Caenorhabditis remanei</name>
    <name type="common">Caenorhabditis vulgaris</name>
    <dbReference type="NCBI Taxonomy" id="31234"/>
    <lineage>
        <taxon>Eukaryota</taxon>
        <taxon>Metazoa</taxon>
        <taxon>Ecdysozoa</taxon>
        <taxon>Nematoda</taxon>
        <taxon>Chromadorea</taxon>
        <taxon>Rhabditida</taxon>
        <taxon>Rhabditina</taxon>
        <taxon>Rhabditomorpha</taxon>
        <taxon>Rhabditoidea</taxon>
        <taxon>Rhabditidae</taxon>
        <taxon>Peloderinae</taxon>
        <taxon>Caenorhabditis</taxon>
    </lineage>
</organism>
<dbReference type="AlphaFoldDB" id="E3MCZ4"/>
<dbReference type="eggNOG" id="KOG1164">
    <property type="taxonomic scope" value="Eukaryota"/>
</dbReference>
<sequence>MDFPFEYVERACSYPSFNNHSVKKSAFDESIKKIGKLKPNDQAQSEEEEIYGEAHDTVVNVKEMQLLNKIKELEKEAKKEEDVEKKKKDWVAYFSSSECSSSRSENIDSFDDTSETDVVENLFANEQEKVAMNLRKFKIMRKCCCTDSECKTNTEITISSSSSSTSTSSEEDGKSSPMTDGFESSEIESALKSMDPSSKETDSFSDEEMNIDDEIEHLENLLKDIVKREERGGRSQVEESDDSGEELDNMFDEQKSKAKTSSKSAENPNVEQATAVPMSISSTDSSTTCISSEISITDSIEISSSDPDMEDPEYDVGKFNWQSDDLYESSGTDSEIENLLELLRESMASVESVFSSGALVGDDSQLQREKMQNFKQPLPDSLETKKKKYAMLEEQDDYEKLVDVLTPTSTIRMKQLYFLQISKQLWLVQQLDSGRICSVKLVNRKNPEPPNLQINIDVIECIDDYLLQTLDFQRERRVLYELLPELSQPSHIARLLDIGFNNDYKFLVYEDLGMNLLTVFEQFGPALCPATIFLITYFTFNSIKELHSLDFVHCDIRPSSFSVIHYPFNIKICDYSKCVKKKPLLKTTDSMRPESFSPRIFHRKDGGFDQFVDFESWIYTMLYLCTSQGLPWFSDSQNMLERKETFFNDPTDFVYNGCADAIPMAATLISDSKVTYEDFLDQMNFIFSVDVMQFSDNTQPRLWSIKEFEEIRKSKRPESDDDNAIELIESHWNPLDESDSADGRDTDENEKGKNEKEKEEKERKSKNEKKKMSVKEEKTAISSAELSSEQWSESSSGLEKKKMPTKPTILKIVPPPRSPPKKADYNMEASSATEQFSMPSAMPRGKPLTPVKVEKKKPPPPVRRINVPAVEAPKAPKGKKNKRQLLTRQFMFEMNKDLNSAQSSISYDSSASSFSSWTSSTGSSEDLDIGEKAFKWSQKSGDESNVEFFEDLNPAEREAYRQYENMVAIRYQDNLAPSSSSEVDPLSDIDSEEKQVIIDELKKRDVALGWDMISNKDTSQEEIMPEDHPNEIVKRKKKDRKE</sequence>
<dbReference type="EMBL" id="DS268435">
    <property type="protein sequence ID" value="EFO98497.1"/>
    <property type="molecule type" value="Genomic_DNA"/>
</dbReference>
<feature type="compositionally biased region" description="Low complexity" evidence="1">
    <location>
        <begin position="155"/>
        <end position="168"/>
    </location>
</feature>
<accession>E3MCZ4</accession>
<name>E3MCZ4_CAERE</name>
<dbReference type="HOGENOM" id="CLU_302319_0_0_1"/>
<dbReference type="Proteomes" id="UP000008281">
    <property type="component" value="Unassembled WGS sequence"/>
</dbReference>
<keyword evidence="4" id="KW-1185">Reference proteome</keyword>
<feature type="compositionally biased region" description="Basic and acidic residues" evidence="1">
    <location>
        <begin position="741"/>
        <end position="779"/>
    </location>
</feature>
<gene>
    <name evidence="3" type="ORF">CRE_20261</name>
</gene>
<dbReference type="FunCoup" id="E3MCZ4">
    <property type="interactions" value="1981"/>
</dbReference>
<dbReference type="PROSITE" id="PS50011">
    <property type="entry name" value="PROTEIN_KINASE_DOM"/>
    <property type="match status" value="1"/>
</dbReference>
<feature type="region of interest" description="Disordered" evidence="1">
    <location>
        <begin position="155"/>
        <end position="312"/>
    </location>
</feature>
<protein>
    <recommendedName>
        <fullName evidence="2">Protein kinase domain-containing protein</fullName>
    </recommendedName>
</protein>
<dbReference type="OMA" id="ELIESHW"/>
<evidence type="ECO:0000256" key="1">
    <source>
        <dbReference type="SAM" id="MobiDB-lite"/>
    </source>
</evidence>